<dbReference type="OrthoDB" id="9760371at2"/>
<organism evidence="13 14">
    <name type="scientific">Clostridium manihotivorum</name>
    <dbReference type="NCBI Taxonomy" id="2320868"/>
    <lineage>
        <taxon>Bacteria</taxon>
        <taxon>Bacillati</taxon>
        <taxon>Bacillota</taxon>
        <taxon>Clostridia</taxon>
        <taxon>Eubacteriales</taxon>
        <taxon>Clostridiaceae</taxon>
        <taxon>Clostridium</taxon>
    </lineage>
</organism>
<evidence type="ECO:0000256" key="1">
    <source>
        <dbReference type="ARBA" id="ARBA00004651"/>
    </source>
</evidence>
<dbReference type="Gene3D" id="3.30.450.20">
    <property type="entry name" value="PAS domain"/>
    <property type="match status" value="1"/>
</dbReference>
<evidence type="ECO:0000256" key="10">
    <source>
        <dbReference type="SAM" id="Phobius"/>
    </source>
</evidence>
<dbReference type="InterPro" id="IPR033479">
    <property type="entry name" value="dCache_1"/>
</dbReference>
<dbReference type="PANTHER" id="PTHR32089">
    <property type="entry name" value="METHYL-ACCEPTING CHEMOTAXIS PROTEIN MCPB"/>
    <property type="match status" value="1"/>
</dbReference>
<evidence type="ECO:0000256" key="6">
    <source>
        <dbReference type="ARBA" id="ARBA00023136"/>
    </source>
</evidence>
<gene>
    <name evidence="13" type="ORF">C1I91_24405</name>
</gene>
<dbReference type="SUPFAM" id="SSF103190">
    <property type="entry name" value="Sensory domain-like"/>
    <property type="match status" value="1"/>
</dbReference>
<evidence type="ECO:0000256" key="3">
    <source>
        <dbReference type="ARBA" id="ARBA00022500"/>
    </source>
</evidence>
<dbReference type="Gene3D" id="6.10.340.10">
    <property type="match status" value="1"/>
</dbReference>
<keyword evidence="6 10" id="KW-0472">Membrane</keyword>
<dbReference type="Gene3D" id="1.10.287.950">
    <property type="entry name" value="Methyl-accepting chemotaxis protein"/>
    <property type="match status" value="1"/>
</dbReference>
<keyword evidence="14" id="KW-1185">Reference proteome</keyword>
<dbReference type="AlphaFoldDB" id="A0A410DZM2"/>
<dbReference type="SUPFAM" id="SSF58104">
    <property type="entry name" value="Methyl-accepting chemotaxis protein (MCP) signaling domain"/>
    <property type="match status" value="1"/>
</dbReference>
<evidence type="ECO:0000259" key="12">
    <source>
        <dbReference type="PROSITE" id="PS50885"/>
    </source>
</evidence>
<dbReference type="CDD" id="cd12912">
    <property type="entry name" value="PDC2_MCP_like"/>
    <property type="match status" value="1"/>
</dbReference>
<dbReference type="KEGG" id="cmah:C1I91_24405"/>
<dbReference type="SMART" id="SM00283">
    <property type="entry name" value="MA"/>
    <property type="match status" value="1"/>
</dbReference>
<feature type="domain" description="Methyl-accepting transducer" evidence="11">
    <location>
        <begin position="396"/>
        <end position="653"/>
    </location>
</feature>
<dbReference type="PROSITE" id="PS50885">
    <property type="entry name" value="HAMP"/>
    <property type="match status" value="1"/>
</dbReference>
<dbReference type="Pfam" id="PF02743">
    <property type="entry name" value="dCache_1"/>
    <property type="match status" value="1"/>
</dbReference>
<name>A0A410DZM2_9CLOT</name>
<evidence type="ECO:0000256" key="5">
    <source>
        <dbReference type="ARBA" id="ARBA00022989"/>
    </source>
</evidence>
<dbReference type="RefSeq" id="WP_128215238.1">
    <property type="nucleotide sequence ID" value="NZ_CP025746.1"/>
</dbReference>
<dbReference type="GO" id="GO:0007165">
    <property type="term" value="P:signal transduction"/>
    <property type="evidence" value="ECO:0007669"/>
    <property type="project" value="UniProtKB-KW"/>
</dbReference>
<dbReference type="CDD" id="cd06225">
    <property type="entry name" value="HAMP"/>
    <property type="match status" value="1"/>
</dbReference>
<evidence type="ECO:0000256" key="2">
    <source>
        <dbReference type="ARBA" id="ARBA00022475"/>
    </source>
</evidence>
<keyword evidence="7 9" id="KW-0807">Transducer</keyword>
<dbReference type="GO" id="GO:0005886">
    <property type="term" value="C:plasma membrane"/>
    <property type="evidence" value="ECO:0007669"/>
    <property type="project" value="UniProtKB-SubCell"/>
</dbReference>
<dbReference type="InterPro" id="IPR004089">
    <property type="entry name" value="MCPsignal_dom"/>
</dbReference>
<keyword evidence="3" id="KW-0145">Chemotaxis</keyword>
<evidence type="ECO:0000256" key="4">
    <source>
        <dbReference type="ARBA" id="ARBA00022692"/>
    </source>
</evidence>
<dbReference type="SMART" id="SM00304">
    <property type="entry name" value="HAMP"/>
    <property type="match status" value="1"/>
</dbReference>
<evidence type="ECO:0000313" key="13">
    <source>
        <dbReference type="EMBL" id="QAA34526.1"/>
    </source>
</evidence>
<keyword evidence="2" id="KW-1003">Cell membrane</keyword>
<evidence type="ECO:0000256" key="7">
    <source>
        <dbReference type="ARBA" id="ARBA00023224"/>
    </source>
</evidence>
<evidence type="ECO:0000313" key="14">
    <source>
        <dbReference type="Proteomes" id="UP000286268"/>
    </source>
</evidence>
<dbReference type="CDD" id="cd18773">
    <property type="entry name" value="PDC1_HK_sensor"/>
    <property type="match status" value="1"/>
</dbReference>
<evidence type="ECO:0000259" key="11">
    <source>
        <dbReference type="PROSITE" id="PS50111"/>
    </source>
</evidence>
<dbReference type="EMBL" id="CP025746">
    <property type="protein sequence ID" value="QAA34526.1"/>
    <property type="molecule type" value="Genomic_DNA"/>
</dbReference>
<dbReference type="GO" id="GO:0006935">
    <property type="term" value="P:chemotaxis"/>
    <property type="evidence" value="ECO:0007669"/>
    <property type="project" value="UniProtKB-KW"/>
</dbReference>
<dbReference type="Pfam" id="PF00672">
    <property type="entry name" value="HAMP"/>
    <property type="match status" value="1"/>
</dbReference>
<keyword evidence="5 10" id="KW-1133">Transmembrane helix</keyword>
<evidence type="ECO:0000256" key="9">
    <source>
        <dbReference type="PROSITE-ProRule" id="PRU00284"/>
    </source>
</evidence>
<dbReference type="Proteomes" id="UP000286268">
    <property type="component" value="Chromosome"/>
</dbReference>
<dbReference type="PANTHER" id="PTHR32089:SF114">
    <property type="entry name" value="METHYL-ACCEPTING CHEMOTAXIS PROTEIN MCPB"/>
    <property type="match status" value="1"/>
</dbReference>
<proteinExistence type="inferred from homology"/>
<comment type="similarity">
    <text evidence="8">Belongs to the methyl-accepting chemotaxis (MCP) protein family.</text>
</comment>
<protein>
    <submittedName>
        <fullName evidence="13">Methyl-accepting chemotaxis protein</fullName>
    </submittedName>
</protein>
<feature type="transmembrane region" description="Helical" evidence="10">
    <location>
        <begin position="302"/>
        <end position="323"/>
    </location>
</feature>
<accession>A0A410DZM2</accession>
<sequence>MKFNTIKKKLIFAFILIILLPMGTTGIISNVIMYNNLKSSYTSSIEKSLTGVNNVIDETYTGYEATLSQITENSIAKSSLVNPNGVIVKKELNGTIKSNSRILNAYIATEDKNMYIFPETELPKGYDPTAKSWYKDTISKDDILWQDAYKDIATGKMVVTATKKIFDESGKAIGVAGIDIDITNIAELFNNTQIEKTGEILLMDKTGVVIATKNKNLLEKNLNPDRVNTNADTKDQKIDNAFKDKAEVSWMKDVMAGSSKLEQTKFLGSDKFIYSVSNKKSGWKLTGMIETSEVYSKIRTTVLILTGVFILFIVAALFVGVWISRGLTNPINQLKEAMKKGEAGDLTIVTSIHTSDELGELGRRFSNMVDSVKDLVLSVKGSAINVLNFSENLTRRAEEVTTSSEEIARVIDEIAKGGQEQSYEVERASQVTVEFNNSLSQIKEYNNNINIESKEMEASSIKTMAAFKELKTKNESTINGVSQISESIGVLAKETEDIGQILSTILSISSQTNLLALNAAIEAARAGESGRGFAVVAEEVRLLAEQSGASAENIRNIITRVIETTKTAEINMGNIKKDVENQNYAVETTEQSFVYLNNSIENIIEKITAMNESIEEMVTNSSILTSNIQNISFVSEQSAAATEEVNASVANQLNDIQNVKAQADELYVLAQTLEKLIEKFKV</sequence>
<dbReference type="InterPro" id="IPR029151">
    <property type="entry name" value="Sensor-like_sf"/>
</dbReference>
<reference evidence="13 14" key="1">
    <citation type="submission" date="2018-01" db="EMBL/GenBank/DDBJ databases">
        <title>Genome Sequencing and Assembly of Anaerobacter polyendosporus strain CT4.</title>
        <authorList>
            <person name="Tachaapaikoon C."/>
            <person name="Sutheeworapong S."/>
            <person name="Jenjaroenpun P."/>
            <person name="Wongsurawat T."/>
            <person name="Nookeaw I."/>
            <person name="Cheawchanlertfa P."/>
            <person name="Kosugi A."/>
            <person name="Cheevadhanarak S."/>
            <person name="Ratanakhanokchai K."/>
        </authorList>
    </citation>
    <scope>NUCLEOTIDE SEQUENCE [LARGE SCALE GENOMIC DNA]</scope>
    <source>
        <strain evidence="13 14">CT4</strain>
    </source>
</reference>
<feature type="domain" description="HAMP" evidence="12">
    <location>
        <begin position="325"/>
        <end position="377"/>
    </location>
</feature>
<dbReference type="PROSITE" id="PS50111">
    <property type="entry name" value="CHEMOTAXIS_TRANSDUC_2"/>
    <property type="match status" value="1"/>
</dbReference>
<dbReference type="Pfam" id="PF00015">
    <property type="entry name" value="MCPsignal"/>
    <property type="match status" value="1"/>
</dbReference>
<keyword evidence="4 10" id="KW-0812">Transmembrane</keyword>
<dbReference type="InterPro" id="IPR003660">
    <property type="entry name" value="HAMP_dom"/>
</dbReference>
<evidence type="ECO:0000256" key="8">
    <source>
        <dbReference type="ARBA" id="ARBA00029447"/>
    </source>
</evidence>
<comment type="subcellular location">
    <subcellularLocation>
        <location evidence="1">Cell membrane</location>
        <topology evidence="1">Multi-pass membrane protein</topology>
    </subcellularLocation>
</comment>